<dbReference type="Pfam" id="PF21722">
    <property type="entry name" value="Gly_rich_2"/>
    <property type="match status" value="1"/>
</dbReference>
<proteinExistence type="predicted"/>
<feature type="domain" description="Glycine-rich" evidence="1">
    <location>
        <begin position="192"/>
        <end position="448"/>
    </location>
</feature>
<dbReference type="InterPro" id="IPR049304">
    <property type="entry name" value="Gly_rich_dom"/>
</dbReference>
<protein>
    <recommendedName>
        <fullName evidence="1">Glycine-rich domain-containing protein</fullName>
    </recommendedName>
</protein>
<sequence length="450" mass="43304">MALNTYVPLYTQVIGTPVATVTFSSIPATYTDLVVEINCGISTTGQGVALSFNGTSTGYSNTFMYKNVSAVGTSRTTSQTNLHLIDVTGNGDTTIKTAATAHIQSYSSGSVNKTILYTSQNDATIQAGAGRWANNAVVTDIAVGTTGGNFVTGSIISIYGIQAFTTDSSPKATGGNVSSNSTHWYHAFPYSGTFTLNTATTADILVIGGGGGGGSWISGGGGAGMITYLASKALTAGSYTVTIGAGGVGGLGTANDGLGQPYHLGYNGGNSYFAFLQALGGGGGAGNGTGARVGLDGGSGGGGSQGYEGGRAMPIAANGASYYGFDGGTGVGGSNYCGGGGGGAGQRGGDVTSNEAGGGGAGLPTWSDWGIVTGLGHDVAGVRWFGGGGGGFGTSRLGQGGNGGGGFGTVDGGTPTPGLPATGGGGGAIASAGGQGANGGSGVVIVRYAR</sequence>
<gene>
    <name evidence="2" type="ORF">UFOVP655_87</name>
</gene>
<name>A0A6J5NDB7_9CAUD</name>
<evidence type="ECO:0000313" key="2">
    <source>
        <dbReference type="EMBL" id="CAB4156642.1"/>
    </source>
</evidence>
<dbReference type="EMBL" id="LR796637">
    <property type="protein sequence ID" value="CAB4156642.1"/>
    <property type="molecule type" value="Genomic_DNA"/>
</dbReference>
<evidence type="ECO:0000259" key="1">
    <source>
        <dbReference type="Pfam" id="PF21722"/>
    </source>
</evidence>
<reference evidence="2" key="1">
    <citation type="submission" date="2020-04" db="EMBL/GenBank/DDBJ databases">
        <authorList>
            <person name="Chiriac C."/>
            <person name="Salcher M."/>
            <person name="Ghai R."/>
            <person name="Kavagutti S V."/>
        </authorList>
    </citation>
    <scope>NUCLEOTIDE SEQUENCE</scope>
</reference>
<accession>A0A6J5NDB7</accession>
<organism evidence="2">
    <name type="scientific">uncultured Caudovirales phage</name>
    <dbReference type="NCBI Taxonomy" id="2100421"/>
    <lineage>
        <taxon>Viruses</taxon>
        <taxon>Duplodnaviria</taxon>
        <taxon>Heunggongvirae</taxon>
        <taxon>Uroviricota</taxon>
        <taxon>Caudoviricetes</taxon>
        <taxon>Peduoviridae</taxon>
        <taxon>Maltschvirus</taxon>
        <taxon>Maltschvirus maltsch</taxon>
    </lineage>
</organism>